<accession>A0AAP0PND3</accession>
<organism evidence="1 2">
    <name type="scientific">Stephania yunnanensis</name>
    <dbReference type="NCBI Taxonomy" id="152371"/>
    <lineage>
        <taxon>Eukaryota</taxon>
        <taxon>Viridiplantae</taxon>
        <taxon>Streptophyta</taxon>
        <taxon>Embryophyta</taxon>
        <taxon>Tracheophyta</taxon>
        <taxon>Spermatophyta</taxon>
        <taxon>Magnoliopsida</taxon>
        <taxon>Ranunculales</taxon>
        <taxon>Menispermaceae</taxon>
        <taxon>Menispermoideae</taxon>
        <taxon>Cissampelideae</taxon>
        <taxon>Stephania</taxon>
    </lineage>
</organism>
<sequence>MRCTDPVNWAGPSLGQVQLSQATPRVVSECEAFVRNALMMSLLVKIILKVSDRATKYAAGRYCRSALRRREAVAARVVTQLLLLL</sequence>
<keyword evidence="2" id="KW-1185">Reference proteome</keyword>
<dbReference type="Proteomes" id="UP001420932">
    <property type="component" value="Unassembled WGS sequence"/>
</dbReference>
<gene>
    <name evidence="1" type="ORF">Syun_009277</name>
</gene>
<evidence type="ECO:0000313" key="1">
    <source>
        <dbReference type="EMBL" id="KAK9150968.1"/>
    </source>
</evidence>
<dbReference type="EMBL" id="JBBNAF010000004">
    <property type="protein sequence ID" value="KAK9150968.1"/>
    <property type="molecule type" value="Genomic_DNA"/>
</dbReference>
<proteinExistence type="predicted"/>
<evidence type="ECO:0000313" key="2">
    <source>
        <dbReference type="Proteomes" id="UP001420932"/>
    </source>
</evidence>
<protein>
    <submittedName>
        <fullName evidence="1">Uncharacterized protein</fullName>
    </submittedName>
</protein>
<comment type="caution">
    <text evidence="1">The sequence shown here is derived from an EMBL/GenBank/DDBJ whole genome shotgun (WGS) entry which is preliminary data.</text>
</comment>
<reference evidence="1 2" key="1">
    <citation type="submission" date="2024-01" db="EMBL/GenBank/DDBJ databases">
        <title>Genome assemblies of Stephania.</title>
        <authorList>
            <person name="Yang L."/>
        </authorList>
    </citation>
    <scope>NUCLEOTIDE SEQUENCE [LARGE SCALE GENOMIC DNA]</scope>
    <source>
        <strain evidence="1">YNDBR</strain>
        <tissue evidence="1">Leaf</tissue>
    </source>
</reference>
<name>A0AAP0PND3_9MAGN</name>
<dbReference type="AlphaFoldDB" id="A0AAP0PND3"/>